<dbReference type="SUPFAM" id="SSF54695">
    <property type="entry name" value="POZ domain"/>
    <property type="match status" value="1"/>
</dbReference>
<protein>
    <recommendedName>
        <fullName evidence="1">BTB domain-containing protein</fullName>
    </recommendedName>
</protein>
<feature type="domain" description="BTB" evidence="1">
    <location>
        <begin position="45"/>
        <end position="118"/>
    </location>
</feature>
<keyword evidence="3" id="KW-1185">Reference proteome</keyword>
<name>A0ABN7AU37_9HEMI</name>
<dbReference type="Proteomes" id="UP001307889">
    <property type="component" value="Chromosome 5"/>
</dbReference>
<accession>A0ABN7AU37</accession>
<dbReference type="Pfam" id="PF00651">
    <property type="entry name" value="BTB"/>
    <property type="match status" value="1"/>
</dbReference>
<dbReference type="EMBL" id="AP028913">
    <property type="protein sequence ID" value="BES95014.1"/>
    <property type="molecule type" value="Genomic_DNA"/>
</dbReference>
<dbReference type="Gene3D" id="1.25.40.420">
    <property type="match status" value="1"/>
</dbReference>
<dbReference type="InterPro" id="IPR011333">
    <property type="entry name" value="SKP1/BTB/POZ_sf"/>
</dbReference>
<organism evidence="2 3">
    <name type="scientific">Nesidiocoris tenuis</name>
    <dbReference type="NCBI Taxonomy" id="355587"/>
    <lineage>
        <taxon>Eukaryota</taxon>
        <taxon>Metazoa</taxon>
        <taxon>Ecdysozoa</taxon>
        <taxon>Arthropoda</taxon>
        <taxon>Hexapoda</taxon>
        <taxon>Insecta</taxon>
        <taxon>Pterygota</taxon>
        <taxon>Neoptera</taxon>
        <taxon>Paraneoptera</taxon>
        <taxon>Hemiptera</taxon>
        <taxon>Heteroptera</taxon>
        <taxon>Panheteroptera</taxon>
        <taxon>Cimicomorpha</taxon>
        <taxon>Miridae</taxon>
        <taxon>Dicyphina</taxon>
        <taxon>Nesidiocoris</taxon>
    </lineage>
</organism>
<gene>
    <name evidence="2" type="ORF">NTJ_07823</name>
</gene>
<reference evidence="2 3" key="1">
    <citation type="submission" date="2023-09" db="EMBL/GenBank/DDBJ databases">
        <title>Nesidiocoris tenuis whole genome shotgun sequence.</title>
        <authorList>
            <person name="Shibata T."/>
            <person name="Shimoda M."/>
            <person name="Kobayashi T."/>
            <person name="Uehara T."/>
        </authorList>
    </citation>
    <scope>NUCLEOTIDE SEQUENCE [LARGE SCALE GENOMIC DNA]</scope>
    <source>
        <strain evidence="2 3">Japan</strain>
    </source>
</reference>
<evidence type="ECO:0000313" key="3">
    <source>
        <dbReference type="Proteomes" id="UP001307889"/>
    </source>
</evidence>
<proteinExistence type="predicted"/>
<evidence type="ECO:0000259" key="1">
    <source>
        <dbReference type="Pfam" id="PF00651"/>
    </source>
</evidence>
<dbReference type="InterPro" id="IPR000210">
    <property type="entry name" value="BTB/POZ_dom"/>
</dbReference>
<dbReference type="Gene3D" id="3.30.710.10">
    <property type="entry name" value="Potassium Channel Kv1.1, Chain A"/>
    <property type="match status" value="1"/>
</dbReference>
<evidence type="ECO:0000313" key="2">
    <source>
        <dbReference type="EMBL" id="BES95014.1"/>
    </source>
</evidence>
<dbReference type="CDD" id="cd18186">
    <property type="entry name" value="BTB_POZ_ZBTB_KLHL-like"/>
    <property type="match status" value="1"/>
</dbReference>
<sequence length="199" mass="22576">MRGNSLSFRLVMKRSAAKTTMVPLANAVMHKLLVSPRDAATVVDVIVEGTTFSVLKCLISSAFSVLNDGLADEDIVQVDGITAATFQTMLDFLCKSEDECPESRIEDLLRAAYRLGLREEFFDHLRANVRRKLNRENIMAIVKLAVIEKDDNLKDDCVEFIYHNLKTLISLPSWKMVSEIQNLHLDLLDIIFTSHWHLI</sequence>